<feature type="repeat" description="TPR" evidence="1">
    <location>
        <begin position="106"/>
        <end position="139"/>
    </location>
</feature>
<evidence type="ECO:0000256" key="1">
    <source>
        <dbReference type="PROSITE-ProRule" id="PRU00339"/>
    </source>
</evidence>
<keyword evidence="1" id="KW-0802">TPR repeat</keyword>
<feature type="region of interest" description="Disordered" evidence="2">
    <location>
        <begin position="1"/>
        <end position="59"/>
    </location>
</feature>
<sequence>MKIAWKKKKPGAVKRLRPNLPFEEGEDLNEEDDNTSRGTSETSISPESRGGGGDDPARLAESFRALGDQLAEKRRCLPPSWETIGLERERLVIFVEGATELEPSWAEAWITLARAQLNYGEPDTSIESFDKALSIKPDSIEAQADRETALNLIKKRKRLHLSGLDTRESRYAVRDKAEP</sequence>
<feature type="compositionally biased region" description="Basic residues" evidence="2">
    <location>
        <begin position="1"/>
        <end position="17"/>
    </location>
</feature>
<dbReference type="InterPro" id="IPR019734">
    <property type="entry name" value="TPR_rpt"/>
</dbReference>
<evidence type="ECO:0000313" key="4">
    <source>
        <dbReference type="Proteomes" id="UP001180020"/>
    </source>
</evidence>
<proteinExistence type="predicted"/>
<dbReference type="PANTHER" id="PTHR15544:SF0">
    <property type="entry name" value="TETRATRICOPEPTIDE REPEAT PROTEIN 33"/>
    <property type="match status" value="1"/>
</dbReference>
<protein>
    <recommendedName>
        <fullName evidence="5">Tetratricopeptide repeat protein 33</fullName>
    </recommendedName>
</protein>
<keyword evidence="4" id="KW-1185">Reference proteome</keyword>
<dbReference type="EMBL" id="JAUJYO010000013">
    <property type="protein sequence ID" value="KAK1300472.1"/>
    <property type="molecule type" value="Genomic_DNA"/>
</dbReference>
<dbReference type="SMART" id="SM00028">
    <property type="entry name" value="TPR"/>
    <property type="match status" value="1"/>
</dbReference>
<accession>A0AAV9DK62</accession>
<feature type="compositionally biased region" description="Acidic residues" evidence="2">
    <location>
        <begin position="23"/>
        <end position="33"/>
    </location>
</feature>
<dbReference type="InterPro" id="IPR052658">
    <property type="entry name" value="TPR-containing"/>
</dbReference>
<comment type="caution">
    <text evidence="3">The sequence shown here is derived from an EMBL/GenBank/DDBJ whole genome shotgun (WGS) entry which is preliminary data.</text>
</comment>
<feature type="compositionally biased region" description="Polar residues" evidence="2">
    <location>
        <begin position="36"/>
        <end position="46"/>
    </location>
</feature>
<evidence type="ECO:0000256" key="2">
    <source>
        <dbReference type="SAM" id="MobiDB-lite"/>
    </source>
</evidence>
<dbReference type="AlphaFoldDB" id="A0AAV9DK62"/>
<dbReference type="InterPro" id="IPR011990">
    <property type="entry name" value="TPR-like_helical_dom_sf"/>
</dbReference>
<dbReference type="PANTHER" id="PTHR15544">
    <property type="entry name" value="OSMOSIS RESPONSIVE FACTOR"/>
    <property type="match status" value="1"/>
</dbReference>
<reference evidence="3" key="1">
    <citation type="journal article" date="2023" name="Nat. Commun.">
        <title>Diploid and tetraploid genomes of Acorus and the evolution of monocots.</title>
        <authorList>
            <person name="Ma L."/>
            <person name="Liu K.W."/>
            <person name="Li Z."/>
            <person name="Hsiao Y.Y."/>
            <person name="Qi Y."/>
            <person name="Fu T."/>
            <person name="Tang G.D."/>
            <person name="Zhang D."/>
            <person name="Sun W.H."/>
            <person name="Liu D.K."/>
            <person name="Li Y."/>
            <person name="Chen G.Z."/>
            <person name="Liu X.D."/>
            <person name="Liao X.Y."/>
            <person name="Jiang Y.T."/>
            <person name="Yu X."/>
            <person name="Hao Y."/>
            <person name="Huang J."/>
            <person name="Zhao X.W."/>
            <person name="Ke S."/>
            <person name="Chen Y.Y."/>
            <person name="Wu W.L."/>
            <person name="Hsu J.L."/>
            <person name="Lin Y.F."/>
            <person name="Huang M.D."/>
            <person name="Li C.Y."/>
            <person name="Huang L."/>
            <person name="Wang Z.W."/>
            <person name="Zhao X."/>
            <person name="Zhong W.Y."/>
            <person name="Peng D.H."/>
            <person name="Ahmad S."/>
            <person name="Lan S."/>
            <person name="Zhang J.S."/>
            <person name="Tsai W.C."/>
            <person name="Van de Peer Y."/>
            <person name="Liu Z.J."/>
        </authorList>
    </citation>
    <scope>NUCLEOTIDE SEQUENCE</scope>
    <source>
        <strain evidence="3">CP</strain>
    </source>
</reference>
<gene>
    <name evidence="3" type="ORF">QJS10_CPB13g00960</name>
</gene>
<reference evidence="3" key="2">
    <citation type="submission" date="2023-06" db="EMBL/GenBank/DDBJ databases">
        <authorList>
            <person name="Ma L."/>
            <person name="Liu K.-W."/>
            <person name="Li Z."/>
            <person name="Hsiao Y.-Y."/>
            <person name="Qi Y."/>
            <person name="Fu T."/>
            <person name="Tang G."/>
            <person name="Zhang D."/>
            <person name="Sun W.-H."/>
            <person name="Liu D.-K."/>
            <person name="Li Y."/>
            <person name="Chen G.-Z."/>
            <person name="Liu X.-D."/>
            <person name="Liao X.-Y."/>
            <person name="Jiang Y.-T."/>
            <person name="Yu X."/>
            <person name="Hao Y."/>
            <person name="Huang J."/>
            <person name="Zhao X.-W."/>
            <person name="Ke S."/>
            <person name="Chen Y.-Y."/>
            <person name="Wu W.-L."/>
            <person name="Hsu J.-L."/>
            <person name="Lin Y.-F."/>
            <person name="Huang M.-D."/>
            <person name="Li C.-Y."/>
            <person name="Huang L."/>
            <person name="Wang Z.-W."/>
            <person name="Zhao X."/>
            <person name="Zhong W.-Y."/>
            <person name="Peng D.-H."/>
            <person name="Ahmad S."/>
            <person name="Lan S."/>
            <person name="Zhang J.-S."/>
            <person name="Tsai W.-C."/>
            <person name="Van De Peer Y."/>
            <person name="Liu Z.-J."/>
        </authorList>
    </citation>
    <scope>NUCLEOTIDE SEQUENCE</scope>
    <source>
        <strain evidence="3">CP</strain>
        <tissue evidence="3">Leaves</tissue>
    </source>
</reference>
<dbReference type="Gene3D" id="1.25.40.10">
    <property type="entry name" value="Tetratricopeptide repeat domain"/>
    <property type="match status" value="1"/>
</dbReference>
<name>A0AAV9DK62_ACOCL</name>
<organism evidence="3 4">
    <name type="scientific">Acorus calamus</name>
    <name type="common">Sweet flag</name>
    <dbReference type="NCBI Taxonomy" id="4465"/>
    <lineage>
        <taxon>Eukaryota</taxon>
        <taxon>Viridiplantae</taxon>
        <taxon>Streptophyta</taxon>
        <taxon>Embryophyta</taxon>
        <taxon>Tracheophyta</taxon>
        <taxon>Spermatophyta</taxon>
        <taxon>Magnoliopsida</taxon>
        <taxon>Liliopsida</taxon>
        <taxon>Acoraceae</taxon>
        <taxon>Acorus</taxon>
    </lineage>
</organism>
<dbReference type="Proteomes" id="UP001180020">
    <property type="component" value="Unassembled WGS sequence"/>
</dbReference>
<evidence type="ECO:0008006" key="5">
    <source>
        <dbReference type="Google" id="ProtNLM"/>
    </source>
</evidence>
<dbReference type="PROSITE" id="PS50005">
    <property type="entry name" value="TPR"/>
    <property type="match status" value="1"/>
</dbReference>
<dbReference type="SUPFAM" id="SSF48452">
    <property type="entry name" value="TPR-like"/>
    <property type="match status" value="1"/>
</dbReference>
<evidence type="ECO:0000313" key="3">
    <source>
        <dbReference type="EMBL" id="KAK1300472.1"/>
    </source>
</evidence>